<feature type="region of interest" description="Disordered" evidence="1">
    <location>
        <begin position="1"/>
        <end position="74"/>
    </location>
</feature>
<dbReference type="CDD" id="cd01519">
    <property type="entry name" value="RHOD_HSP67B2"/>
    <property type="match status" value="1"/>
</dbReference>
<accession>A0A511KKH9</accession>
<dbReference type="PANTHER" id="PTHR44086">
    <property type="entry name" value="THIOSULFATE SULFURTRANSFERASE RDL2, MITOCHONDRIAL-RELATED"/>
    <property type="match status" value="1"/>
</dbReference>
<proteinExistence type="predicted"/>
<dbReference type="GO" id="GO:0005739">
    <property type="term" value="C:mitochondrion"/>
    <property type="evidence" value="ECO:0007669"/>
    <property type="project" value="TreeGrafter"/>
</dbReference>
<reference evidence="3 4" key="1">
    <citation type="submission" date="2019-07" db="EMBL/GenBank/DDBJ databases">
        <title>Rhodotorula toruloides NBRC10032 genome sequencing.</title>
        <authorList>
            <person name="Shida Y."/>
            <person name="Takaku H."/>
            <person name="Ogasawara W."/>
            <person name="Mori K."/>
        </authorList>
    </citation>
    <scope>NUCLEOTIDE SEQUENCE [LARGE SCALE GENOMIC DNA]</scope>
    <source>
        <strain evidence="3 4">NBRC10032</strain>
    </source>
</reference>
<dbReference type="SUPFAM" id="SSF52821">
    <property type="entry name" value="Rhodanese/Cell cycle control phosphatase"/>
    <property type="match status" value="1"/>
</dbReference>
<dbReference type="PROSITE" id="PS50206">
    <property type="entry name" value="RHODANESE_3"/>
    <property type="match status" value="1"/>
</dbReference>
<comment type="caution">
    <text evidence="3">The sequence shown here is derived from an EMBL/GenBank/DDBJ whole genome shotgun (WGS) entry which is preliminary data.</text>
</comment>
<feature type="compositionally biased region" description="Basic and acidic residues" evidence="1">
    <location>
        <begin position="58"/>
        <end position="72"/>
    </location>
</feature>
<name>A0A511KKH9_RHOTO</name>
<gene>
    <name evidence="3" type="ORF">Rt10032_c11g4383</name>
</gene>
<protein>
    <submittedName>
        <fullName evidence="3">Endoplasmic reticulum protein</fullName>
    </submittedName>
</protein>
<dbReference type="EMBL" id="BJWK01000011">
    <property type="protein sequence ID" value="GEM10366.1"/>
    <property type="molecule type" value="Genomic_DNA"/>
</dbReference>
<dbReference type="AlphaFoldDB" id="A0A511KKH9"/>
<evidence type="ECO:0000256" key="1">
    <source>
        <dbReference type="SAM" id="MobiDB-lite"/>
    </source>
</evidence>
<evidence type="ECO:0000313" key="3">
    <source>
        <dbReference type="EMBL" id="GEM10366.1"/>
    </source>
</evidence>
<evidence type="ECO:0000313" key="4">
    <source>
        <dbReference type="Proteomes" id="UP000321518"/>
    </source>
</evidence>
<dbReference type="OrthoDB" id="566238at2759"/>
<dbReference type="Pfam" id="PF00581">
    <property type="entry name" value="Rhodanese"/>
    <property type="match status" value="1"/>
</dbReference>
<feature type="compositionally biased region" description="Low complexity" evidence="1">
    <location>
        <begin position="10"/>
        <end position="45"/>
    </location>
</feature>
<organism evidence="3 4">
    <name type="scientific">Rhodotorula toruloides</name>
    <name type="common">Yeast</name>
    <name type="synonym">Rhodosporidium toruloides</name>
    <dbReference type="NCBI Taxonomy" id="5286"/>
    <lineage>
        <taxon>Eukaryota</taxon>
        <taxon>Fungi</taxon>
        <taxon>Dikarya</taxon>
        <taxon>Basidiomycota</taxon>
        <taxon>Pucciniomycotina</taxon>
        <taxon>Microbotryomycetes</taxon>
        <taxon>Sporidiobolales</taxon>
        <taxon>Sporidiobolaceae</taxon>
        <taxon>Rhodotorula</taxon>
    </lineage>
</organism>
<dbReference type="InterPro" id="IPR001763">
    <property type="entry name" value="Rhodanese-like_dom"/>
</dbReference>
<dbReference type="Proteomes" id="UP000321518">
    <property type="component" value="Unassembled WGS sequence"/>
</dbReference>
<evidence type="ECO:0000259" key="2">
    <source>
        <dbReference type="PROSITE" id="PS50206"/>
    </source>
</evidence>
<dbReference type="InterPro" id="IPR036873">
    <property type="entry name" value="Rhodanese-like_dom_sf"/>
</dbReference>
<dbReference type="Gene3D" id="3.40.250.10">
    <property type="entry name" value="Rhodanese-like domain"/>
    <property type="match status" value="1"/>
</dbReference>
<dbReference type="GO" id="GO:0004792">
    <property type="term" value="F:thiosulfate-cyanide sulfurtransferase activity"/>
    <property type="evidence" value="ECO:0007669"/>
    <property type="project" value="TreeGrafter"/>
</dbReference>
<dbReference type="SMART" id="SM00450">
    <property type="entry name" value="RHOD"/>
    <property type="match status" value="1"/>
</dbReference>
<dbReference type="PANTHER" id="PTHR44086:SF10">
    <property type="entry name" value="THIOSULFATE SULFURTRANSFERASE_RHODANESE-LIKE DOMAIN-CONTAINING PROTEIN 3"/>
    <property type="match status" value="1"/>
</dbReference>
<feature type="domain" description="Rhodanese" evidence="2">
    <location>
        <begin position="91"/>
        <end position="192"/>
    </location>
</feature>
<sequence length="196" mass="21372">MCATRPTVGRLSASLVRRASLSSPVPAVVRPTPAPAPAATATAAAHQTRDLSTTPPAREPHAPSDKAARDPKWTNGDKVMYDELKPITQTPSDDVLVVDVREPSEVALGSIPSSVNLPLSVFEKAMSLDEGDFVKEFGWRKPSKSQPIVLYCRSGARAQTALDLAKHKGFKYLRNYQGSWLDWEKREKATNPHGDD</sequence>